<reference evidence="3 4" key="1">
    <citation type="journal article" date="2017" name="Mycologia">
        <title>Bifiguratus adelaidae, gen. et sp. nov., a new member of Mucoromycotina in endophytic and soil-dwelling habitats.</title>
        <authorList>
            <person name="Torres-Cruz T.J."/>
            <person name="Billingsley Tobias T.L."/>
            <person name="Almatruk M."/>
            <person name="Hesse C."/>
            <person name="Kuske C.R."/>
            <person name="Desiro A."/>
            <person name="Benucci G.M."/>
            <person name="Bonito G."/>
            <person name="Stajich J.E."/>
            <person name="Dunlap C."/>
            <person name="Arnold A.E."/>
            <person name="Porras-Alfaro A."/>
        </authorList>
    </citation>
    <scope>NUCLEOTIDE SEQUENCE [LARGE SCALE GENOMIC DNA]</scope>
    <source>
        <strain evidence="3 4">AZ0501</strain>
    </source>
</reference>
<dbReference type="PANTHER" id="PTHR23312:SF8">
    <property type="entry name" value="ARMADILLO REPEAT-CONTAINING PROTEIN 5"/>
    <property type="match status" value="1"/>
</dbReference>
<evidence type="ECO:0000313" key="4">
    <source>
        <dbReference type="Proteomes" id="UP000242875"/>
    </source>
</evidence>
<evidence type="ECO:0000313" key="3">
    <source>
        <dbReference type="EMBL" id="OZJ03668.1"/>
    </source>
</evidence>
<comment type="caution">
    <text evidence="3">The sequence shown here is derived from an EMBL/GenBank/DDBJ whole genome shotgun (WGS) entry which is preliminary data.</text>
</comment>
<name>A0A261XZC3_9FUNG</name>
<protein>
    <recommendedName>
        <fullName evidence="2">BTB domain-containing protein</fullName>
    </recommendedName>
</protein>
<dbReference type="SMART" id="SM00225">
    <property type="entry name" value="BTB"/>
    <property type="match status" value="1"/>
</dbReference>
<dbReference type="Gene3D" id="2.60.120.920">
    <property type="match status" value="1"/>
</dbReference>
<dbReference type="OrthoDB" id="6359816at2759"/>
<sequence>MEDVNWDFDKPLPPIQTRWTMDAAPASKREKPYPIPSISINPFRPPKKSRSKPAPKRTQSTSTRLLNMLHLANTTKPDPRLTVSSNMVKVRENHRHMLTFVCSDGKVLANKQILAYRSEYFAGMFSKENGFQESEKKSIHLPHISAGAMQVVVDYIACGDLRVDDLTKETLVEYYTAADYFVEPGLQEELLLLADDLLGEDIEEVSEVLAYASEQFQDSVDFGESLLEHFCHKLFRQAKPWQWDIFQALSVRAMDTALSLVPFYWMVNEDLFCLLLLNWALNLGVTEAVYEGHIREKDAAQYQLNALRYCFDSAFLTSRIAPETLPADIRQHLTFLYPTSIFRPKQQLCREPKLRMPYTTWTAISTIARSALDQLTKHIKMENVHPYFLHLVDYMDLFPEKALRAAQEEQNIAHRKFIAALPRTSCLKSSESKPQPRKTFSMTILRKPTPKKSLSSIYNCTVLRHPLRNLIFKPYREDPGNQVVNGQNITAPYDKAELVYTMVPFPSYGQYSWSFLVEHACTCHSDLWIGLLAGKDLTPEKLRSQSLPLDVNKYAFAISNCAQSHPAVCGGAHEYGAEFTGDGEYIVKVNLDMTARTVSYTINDVTFPTAFANLPDKVYAAVSMRSGAKLLYLHDELL</sequence>
<dbReference type="PROSITE" id="PS50097">
    <property type="entry name" value="BTB"/>
    <property type="match status" value="1"/>
</dbReference>
<dbReference type="Pfam" id="PF00651">
    <property type="entry name" value="BTB"/>
    <property type="match status" value="1"/>
</dbReference>
<organism evidence="3 4">
    <name type="scientific">Bifiguratus adelaidae</name>
    <dbReference type="NCBI Taxonomy" id="1938954"/>
    <lineage>
        <taxon>Eukaryota</taxon>
        <taxon>Fungi</taxon>
        <taxon>Fungi incertae sedis</taxon>
        <taxon>Mucoromycota</taxon>
        <taxon>Mucoromycotina</taxon>
        <taxon>Endogonomycetes</taxon>
        <taxon>Endogonales</taxon>
        <taxon>Endogonales incertae sedis</taxon>
        <taxon>Bifiguratus</taxon>
    </lineage>
</organism>
<dbReference type="CDD" id="cd18186">
    <property type="entry name" value="BTB_POZ_ZBTB_KLHL-like"/>
    <property type="match status" value="1"/>
</dbReference>
<accession>A0A261XZC3</accession>
<dbReference type="GO" id="GO:0009653">
    <property type="term" value="P:anatomical structure morphogenesis"/>
    <property type="evidence" value="ECO:0007669"/>
    <property type="project" value="TreeGrafter"/>
</dbReference>
<dbReference type="SUPFAM" id="SSF54695">
    <property type="entry name" value="POZ domain"/>
    <property type="match status" value="1"/>
</dbReference>
<feature type="compositionally biased region" description="Basic residues" evidence="1">
    <location>
        <begin position="45"/>
        <end position="55"/>
    </location>
</feature>
<evidence type="ECO:0000256" key="1">
    <source>
        <dbReference type="SAM" id="MobiDB-lite"/>
    </source>
</evidence>
<keyword evidence="4" id="KW-1185">Reference proteome</keyword>
<dbReference type="InterPro" id="IPR043136">
    <property type="entry name" value="B30.2/SPRY_sf"/>
</dbReference>
<evidence type="ECO:0000259" key="2">
    <source>
        <dbReference type="PROSITE" id="PS50097"/>
    </source>
</evidence>
<dbReference type="PANTHER" id="PTHR23312">
    <property type="entry name" value="ARMC5 ARMADILLO REPEAT-CONTAINING -RELATED"/>
    <property type="match status" value="1"/>
</dbReference>
<gene>
    <name evidence="3" type="ORF">BZG36_03546</name>
</gene>
<feature type="region of interest" description="Disordered" evidence="1">
    <location>
        <begin position="1"/>
        <end position="62"/>
    </location>
</feature>
<dbReference type="Proteomes" id="UP000242875">
    <property type="component" value="Unassembled WGS sequence"/>
</dbReference>
<dbReference type="EMBL" id="MVBO01000074">
    <property type="protein sequence ID" value="OZJ03668.1"/>
    <property type="molecule type" value="Genomic_DNA"/>
</dbReference>
<dbReference type="InterPro" id="IPR011333">
    <property type="entry name" value="SKP1/BTB/POZ_sf"/>
</dbReference>
<dbReference type="InterPro" id="IPR000210">
    <property type="entry name" value="BTB/POZ_dom"/>
</dbReference>
<feature type="domain" description="BTB" evidence="2">
    <location>
        <begin position="96"/>
        <end position="165"/>
    </location>
</feature>
<dbReference type="AlphaFoldDB" id="A0A261XZC3"/>
<proteinExistence type="predicted"/>
<dbReference type="Gene3D" id="3.30.710.10">
    <property type="entry name" value="Potassium Channel Kv1.1, Chain A"/>
    <property type="match status" value="1"/>
</dbReference>
<dbReference type="GO" id="GO:0005829">
    <property type="term" value="C:cytosol"/>
    <property type="evidence" value="ECO:0007669"/>
    <property type="project" value="TreeGrafter"/>
</dbReference>